<sequence>EKVTVLVGGGPHLLSPRRAAKLFEQKTGIKVELVESPHKDLYVKSMTDFISGGKSYDAFQFLYTQLATFVAGGFVRPIDDYIEKYNAGPLFDDIIPSMREMYTKWGGKTYAFVCDGDTHSYYYRTDLFDAPTIQADFKSRYGYDLRPASTWNEYLDISKFFYETNYVKYGDSELAQRGRMYLWWLNRFFGLGGEWFDEEGRPTINSKAGIEALENFKESLKYCPPGVLNFEFSEQQEAWLSGSIPHFVQWGDGWLDGQLSDASKIKGKIGMKLPPGDVVGLATGWAFAIPKDAKNPEGAFRYLKLLTFGENSAWAMTFPGTGYQPYLIKEHYENPEVIKALGNDFLKPYLDCIAEGKTDLRIPYAAEFLDNLDMNLSRALAGEVTPKKAMDDTAKHWVGLLERYFGSSTLPEKFKPMLKIPE</sequence>
<keyword evidence="2" id="KW-0813">Transport</keyword>
<dbReference type="EMBL" id="BARV01006776">
    <property type="protein sequence ID" value="GAI16828.1"/>
    <property type="molecule type" value="Genomic_DNA"/>
</dbReference>
<evidence type="ECO:0000313" key="4">
    <source>
        <dbReference type="EMBL" id="GAI16828.1"/>
    </source>
</evidence>
<protein>
    <recommendedName>
        <fullName evidence="5">Extracellular solute-binding protein</fullName>
    </recommendedName>
</protein>
<dbReference type="Gene3D" id="3.40.190.10">
    <property type="entry name" value="Periplasmic binding protein-like II"/>
    <property type="match status" value="2"/>
</dbReference>
<name>X1LCI4_9ZZZZ</name>
<dbReference type="PANTHER" id="PTHR43649">
    <property type="entry name" value="ARABINOSE-BINDING PROTEIN-RELATED"/>
    <property type="match status" value="1"/>
</dbReference>
<evidence type="ECO:0000256" key="1">
    <source>
        <dbReference type="ARBA" id="ARBA00008520"/>
    </source>
</evidence>
<accession>X1LCI4</accession>
<keyword evidence="3" id="KW-0732">Signal</keyword>
<reference evidence="4" key="1">
    <citation type="journal article" date="2014" name="Front. Microbiol.">
        <title>High frequency of phylogenetically diverse reductive dehalogenase-homologous genes in deep subseafloor sedimentary metagenomes.</title>
        <authorList>
            <person name="Kawai M."/>
            <person name="Futagami T."/>
            <person name="Toyoda A."/>
            <person name="Takaki Y."/>
            <person name="Nishi S."/>
            <person name="Hori S."/>
            <person name="Arai W."/>
            <person name="Tsubouchi T."/>
            <person name="Morono Y."/>
            <person name="Uchiyama I."/>
            <person name="Ito T."/>
            <person name="Fujiyama A."/>
            <person name="Inagaki F."/>
            <person name="Takami H."/>
        </authorList>
    </citation>
    <scope>NUCLEOTIDE SEQUENCE</scope>
    <source>
        <strain evidence="4">Expedition CK06-06</strain>
    </source>
</reference>
<proteinExistence type="inferred from homology"/>
<evidence type="ECO:0000256" key="2">
    <source>
        <dbReference type="ARBA" id="ARBA00022448"/>
    </source>
</evidence>
<comment type="similarity">
    <text evidence="1">Belongs to the bacterial solute-binding protein 1 family.</text>
</comment>
<feature type="non-terminal residue" evidence="4">
    <location>
        <position position="1"/>
    </location>
</feature>
<dbReference type="InterPro" id="IPR050490">
    <property type="entry name" value="Bact_solute-bd_prot1"/>
</dbReference>
<organism evidence="4">
    <name type="scientific">marine sediment metagenome</name>
    <dbReference type="NCBI Taxonomy" id="412755"/>
    <lineage>
        <taxon>unclassified sequences</taxon>
        <taxon>metagenomes</taxon>
        <taxon>ecological metagenomes</taxon>
    </lineage>
</organism>
<evidence type="ECO:0000256" key="3">
    <source>
        <dbReference type="ARBA" id="ARBA00022729"/>
    </source>
</evidence>
<comment type="caution">
    <text evidence="4">The sequence shown here is derived from an EMBL/GenBank/DDBJ whole genome shotgun (WGS) entry which is preliminary data.</text>
</comment>
<dbReference type="AlphaFoldDB" id="X1LCI4"/>
<gene>
    <name evidence="4" type="ORF">S06H3_13881</name>
</gene>
<dbReference type="Pfam" id="PF01547">
    <property type="entry name" value="SBP_bac_1"/>
    <property type="match status" value="1"/>
</dbReference>
<dbReference type="InterPro" id="IPR006059">
    <property type="entry name" value="SBP"/>
</dbReference>
<dbReference type="PANTHER" id="PTHR43649:SF34">
    <property type="entry name" value="ABC TRANSPORTER PERIPLASMIC-BINDING PROTEIN YCJN-RELATED"/>
    <property type="match status" value="1"/>
</dbReference>
<dbReference type="SUPFAM" id="SSF53850">
    <property type="entry name" value="Periplasmic binding protein-like II"/>
    <property type="match status" value="1"/>
</dbReference>
<evidence type="ECO:0008006" key="5">
    <source>
        <dbReference type="Google" id="ProtNLM"/>
    </source>
</evidence>